<organism evidence="2 3">
    <name type="scientific">Trichogramma kaykai</name>
    <dbReference type="NCBI Taxonomy" id="54128"/>
    <lineage>
        <taxon>Eukaryota</taxon>
        <taxon>Metazoa</taxon>
        <taxon>Ecdysozoa</taxon>
        <taxon>Arthropoda</taxon>
        <taxon>Hexapoda</taxon>
        <taxon>Insecta</taxon>
        <taxon>Pterygota</taxon>
        <taxon>Neoptera</taxon>
        <taxon>Endopterygota</taxon>
        <taxon>Hymenoptera</taxon>
        <taxon>Apocrita</taxon>
        <taxon>Proctotrupomorpha</taxon>
        <taxon>Chalcidoidea</taxon>
        <taxon>Trichogrammatidae</taxon>
        <taxon>Trichogramma</taxon>
    </lineage>
</organism>
<gene>
    <name evidence="2" type="ORF">TKK_016609</name>
</gene>
<proteinExistence type="predicted"/>
<keyword evidence="3" id="KW-1185">Reference proteome</keyword>
<dbReference type="EMBL" id="JBJJXI010000134">
    <property type="protein sequence ID" value="KAL3388380.1"/>
    <property type="molecule type" value="Genomic_DNA"/>
</dbReference>
<evidence type="ECO:0000313" key="2">
    <source>
        <dbReference type="EMBL" id="KAL3388380.1"/>
    </source>
</evidence>
<reference evidence="2 3" key="1">
    <citation type="journal article" date="2024" name="bioRxiv">
        <title>A reference genome for Trichogramma kaykai: A tiny desert-dwelling parasitoid wasp with competing sex-ratio distorters.</title>
        <authorList>
            <person name="Culotta J."/>
            <person name="Lindsey A.R."/>
        </authorList>
    </citation>
    <scope>NUCLEOTIDE SEQUENCE [LARGE SCALE GENOMIC DNA]</scope>
    <source>
        <strain evidence="2 3">KSX58</strain>
    </source>
</reference>
<evidence type="ECO:0000256" key="1">
    <source>
        <dbReference type="SAM" id="MobiDB-lite"/>
    </source>
</evidence>
<name>A0ABD2W716_9HYME</name>
<accession>A0ABD2W716</accession>
<protein>
    <submittedName>
        <fullName evidence="2">Uncharacterized protein</fullName>
    </submittedName>
</protein>
<sequence>MKVDKSTTTQTHDVAIQAQGPAELAQRAWVVHKPPLPSGPRGLIVKTKPRQIAKKCRGKKMPAGQVTETEKPFTSEVAIQVRREELIPLMGPQVDPPSPWDSSDDESYFVLPEDYLPPRKGIRSAGFKRHLSEEFEDMW</sequence>
<dbReference type="Proteomes" id="UP001627154">
    <property type="component" value="Unassembled WGS sequence"/>
</dbReference>
<feature type="region of interest" description="Disordered" evidence="1">
    <location>
        <begin position="49"/>
        <end position="71"/>
    </location>
</feature>
<dbReference type="AlphaFoldDB" id="A0ABD2W716"/>
<feature type="compositionally biased region" description="Basic residues" evidence="1">
    <location>
        <begin position="49"/>
        <end position="60"/>
    </location>
</feature>
<comment type="caution">
    <text evidence="2">The sequence shown here is derived from an EMBL/GenBank/DDBJ whole genome shotgun (WGS) entry which is preliminary data.</text>
</comment>
<evidence type="ECO:0000313" key="3">
    <source>
        <dbReference type="Proteomes" id="UP001627154"/>
    </source>
</evidence>